<keyword evidence="3" id="KW-1185">Reference proteome</keyword>
<dbReference type="Gene3D" id="1.10.10.60">
    <property type="entry name" value="Homeodomain-like"/>
    <property type="match status" value="1"/>
</dbReference>
<dbReference type="EMBL" id="JAMKOV010000002">
    <property type="protein sequence ID" value="KAI8042310.1"/>
    <property type="molecule type" value="Genomic_DNA"/>
</dbReference>
<proteinExistence type="predicted"/>
<evidence type="ECO:0000259" key="1">
    <source>
        <dbReference type="Pfam" id="PF13837"/>
    </source>
</evidence>
<protein>
    <recommendedName>
        <fullName evidence="1">Myb/SANT-like DNA-binding domain-containing protein</fullName>
    </recommendedName>
</protein>
<dbReference type="Pfam" id="PF13837">
    <property type="entry name" value="Myb_DNA-bind_4"/>
    <property type="match status" value="1"/>
</dbReference>
<dbReference type="AlphaFoldDB" id="A0A9P9YSF6"/>
<name>A0A9P9YSF6_9MUSC</name>
<sequence length="224" mass="26488">SCSKFYRSTTRDNKVLSIRSHWLKEQQKSQRYIFFQKNIRNMKSEKLKRNFWVSAEIECMLDLIKEVNNCQGALSTSTTQYTFVQIANQMKKRGFPNKSPTQIRRKWFQMKSAYLCYKKGNVDRLFLIPEKFRNVIAQFVESGEKIGRSNLSTISTGTPPVMQQSQEVLSEEDTSVMDKFLIQIRKNNKMINSEFARMEESLIQFEQKCQFIRDRNLIKLIDTC</sequence>
<evidence type="ECO:0000313" key="2">
    <source>
        <dbReference type="EMBL" id="KAI8042310.1"/>
    </source>
</evidence>
<evidence type="ECO:0000313" key="3">
    <source>
        <dbReference type="Proteomes" id="UP001059596"/>
    </source>
</evidence>
<accession>A0A9P9YSF6</accession>
<reference evidence="2" key="1">
    <citation type="journal article" date="2023" name="Genome Biol. Evol.">
        <title>Long-read-based Genome Assembly of Drosophila gunungcola Reveals Fewer Chemosensory Genes in Flower-breeding Species.</title>
        <authorList>
            <person name="Negi A."/>
            <person name="Liao B.Y."/>
            <person name="Yeh S.D."/>
        </authorList>
    </citation>
    <scope>NUCLEOTIDE SEQUENCE</scope>
    <source>
        <strain evidence="2">Sukarami</strain>
    </source>
</reference>
<dbReference type="Proteomes" id="UP001059596">
    <property type="component" value="Unassembled WGS sequence"/>
</dbReference>
<feature type="non-terminal residue" evidence="2">
    <location>
        <position position="224"/>
    </location>
</feature>
<organism evidence="2 3">
    <name type="scientific">Drosophila gunungcola</name>
    <name type="common">fruit fly</name>
    <dbReference type="NCBI Taxonomy" id="103775"/>
    <lineage>
        <taxon>Eukaryota</taxon>
        <taxon>Metazoa</taxon>
        <taxon>Ecdysozoa</taxon>
        <taxon>Arthropoda</taxon>
        <taxon>Hexapoda</taxon>
        <taxon>Insecta</taxon>
        <taxon>Pterygota</taxon>
        <taxon>Neoptera</taxon>
        <taxon>Endopterygota</taxon>
        <taxon>Diptera</taxon>
        <taxon>Brachycera</taxon>
        <taxon>Muscomorpha</taxon>
        <taxon>Ephydroidea</taxon>
        <taxon>Drosophilidae</taxon>
        <taxon>Drosophila</taxon>
        <taxon>Sophophora</taxon>
    </lineage>
</organism>
<gene>
    <name evidence="2" type="ORF">M5D96_003612</name>
</gene>
<dbReference type="InterPro" id="IPR044822">
    <property type="entry name" value="Myb_DNA-bind_4"/>
</dbReference>
<comment type="caution">
    <text evidence="2">The sequence shown here is derived from an EMBL/GenBank/DDBJ whole genome shotgun (WGS) entry which is preliminary data.</text>
</comment>
<feature type="domain" description="Myb/SANT-like DNA-binding" evidence="1">
    <location>
        <begin position="49"/>
        <end position="124"/>
    </location>
</feature>